<organism evidence="8 9">
    <name type="scientific">Nelumbo nucifera</name>
    <name type="common">Sacred lotus</name>
    <dbReference type="NCBI Taxonomy" id="4432"/>
    <lineage>
        <taxon>Eukaryota</taxon>
        <taxon>Viridiplantae</taxon>
        <taxon>Streptophyta</taxon>
        <taxon>Embryophyta</taxon>
        <taxon>Tracheophyta</taxon>
        <taxon>Spermatophyta</taxon>
        <taxon>Magnoliopsida</taxon>
        <taxon>Proteales</taxon>
        <taxon>Nelumbonaceae</taxon>
        <taxon>Nelumbo</taxon>
    </lineage>
</organism>
<feature type="compositionally biased region" description="Polar residues" evidence="5">
    <location>
        <begin position="281"/>
        <end position="306"/>
    </location>
</feature>
<feature type="domain" description="Ethylene-responsive binding factor-associated repression" evidence="6">
    <location>
        <begin position="45"/>
        <end position="79"/>
    </location>
</feature>
<comment type="function">
    <text evidence="4">Acts as a negative regulator of abscisic acid (ABA) response.</text>
</comment>
<keyword evidence="8" id="KW-1185">Reference proteome</keyword>
<accession>A0A1U8A7W9</accession>
<dbReference type="GeneID" id="104597935"/>
<evidence type="ECO:0000259" key="6">
    <source>
        <dbReference type="Pfam" id="PF07897"/>
    </source>
</evidence>
<dbReference type="KEGG" id="nnu:104597935"/>
<dbReference type="GO" id="GO:0007165">
    <property type="term" value="P:signal transduction"/>
    <property type="evidence" value="ECO:0007669"/>
    <property type="project" value="InterPro"/>
</dbReference>
<dbReference type="OrthoDB" id="667358at2759"/>
<dbReference type="Pfam" id="PF16136">
    <property type="entry name" value="NLS_NINJA_AFP"/>
    <property type="match status" value="1"/>
</dbReference>
<name>A0A1U8A7W9_NELNU</name>
<sequence>MREARETEPSEIEHLPVQMSGHPRDLLKRFSATNYRPSEFAEAREDTEEIELNLGLSLGGCFGVDPREKRLVRSSSIAGLTTMARDEDASAPPPAACSALTRTCSLPTETEEERRKRKELQCLRRMEAKRKRSEKQRNSRAGKDRASLEGNCEEDKRLDDEVLLSLNLKGKVENITSFQGFTSNALAKQQQQQPQPQQQYMTANDFTSSAAPTFGLLTWAAAAQGAAHPHGMDTSTNGKGNVLAAAFPMRGYPPPSSQGSLGSQGSSSSGVSEFESRPVQGLSSCSEARSPTSVQSLPENCEQKPTASPAKTLAEMPSKFAGVEMETSKKPNVVDNGLRELGRNMMDEMPCVSTRGDGPNGKRIEGFLYKYRKGEEVRIVCVCHGSFLSPAEFVKHAGGGDVAHPLRHIVVNPSPSSLL</sequence>
<evidence type="ECO:0000313" key="8">
    <source>
        <dbReference type="Proteomes" id="UP000189703"/>
    </source>
</evidence>
<dbReference type="eggNOG" id="ENOG502QW6K">
    <property type="taxonomic scope" value="Eukaryota"/>
</dbReference>
<evidence type="ECO:0000256" key="2">
    <source>
        <dbReference type="ARBA" id="ARBA00006081"/>
    </source>
</evidence>
<dbReference type="InterPro" id="IPR012463">
    <property type="entry name" value="Ninja_motif"/>
</dbReference>
<gene>
    <name evidence="9" type="primary">LOC104597935</name>
</gene>
<dbReference type="Pfam" id="PF07897">
    <property type="entry name" value="EAR"/>
    <property type="match status" value="1"/>
</dbReference>
<dbReference type="GO" id="GO:0045892">
    <property type="term" value="P:negative regulation of DNA-templated transcription"/>
    <property type="evidence" value="ECO:0000318"/>
    <property type="project" value="GO_Central"/>
</dbReference>
<feature type="region of interest" description="Disordered" evidence="5">
    <location>
        <begin position="247"/>
        <end position="310"/>
    </location>
</feature>
<dbReference type="PANTHER" id="PTHR31413">
    <property type="entry name" value="AFP HOMOLOG 2"/>
    <property type="match status" value="1"/>
</dbReference>
<evidence type="ECO:0000256" key="3">
    <source>
        <dbReference type="ARBA" id="ARBA00023242"/>
    </source>
</evidence>
<evidence type="ECO:0000256" key="1">
    <source>
        <dbReference type="ARBA" id="ARBA00004123"/>
    </source>
</evidence>
<feature type="region of interest" description="Disordered" evidence="5">
    <location>
        <begin position="106"/>
        <end position="153"/>
    </location>
</feature>
<dbReference type="Pfam" id="PF16135">
    <property type="entry name" value="TDBD"/>
    <property type="match status" value="1"/>
</dbReference>
<feature type="domain" description="Tify" evidence="7">
    <location>
        <begin position="378"/>
        <end position="411"/>
    </location>
</feature>
<proteinExistence type="inferred from homology"/>
<protein>
    <recommendedName>
        <fullName evidence="4">Ninja-family protein</fullName>
    </recommendedName>
    <alternativeName>
        <fullName evidence="4">ABI-binding protein</fullName>
    </alternativeName>
</protein>
<dbReference type="RefSeq" id="XP_010258036.1">
    <property type="nucleotide sequence ID" value="XM_010259734.2"/>
</dbReference>
<comment type="similarity">
    <text evidence="2 4">Belongs to the Ninja family.</text>
</comment>
<evidence type="ECO:0000256" key="5">
    <source>
        <dbReference type="SAM" id="MobiDB-lite"/>
    </source>
</evidence>
<dbReference type="AlphaFoldDB" id="A0A1U8A7W9"/>
<feature type="compositionally biased region" description="Basic and acidic residues" evidence="5">
    <location>
        <begin position="135"/>
        <end position="153"/>
    </location>
</feature>
<evidence type="ECO:0000313" key="9">
    <source>
        <dbReference type="RefSeq" id="XP_010258036.1"/>
    </source>
</evidence>
<dbReference type="InterPro" id="IPR032308">
    <property type="entry name" value="TDBD"/>
</dbReference>
<dbReference type="GO" id="GO:0005634">
    <property type="term" value="C:nucleus"/>
    <property type="evidence" value="ECO:0000318"/>
    <property type="project" value="GO_Central"/>
</dbReference>
<evidence type="ECO:0000256" key="4">
    <source>
        <dbReference type="RuleBase" id="RU369029"/>
    </source>
</evidence>
<dbReference type="OMA" id="MDEMPCV"/>
<dbReference type="InParanoid" id="A0A1U8A7W9"/>
<keyword evidence="3 4" id="KW-0539">Nucleus</keyword>
<evidence type="ECO:0000259" key="7">
    <source>
        <dbReference type="Pfam" id="PF16135"/>
    </source>
</evidence>
<dbReference type="InterPro" id="IPR031307">
    <property type="entry name" value="Ninja_fam"/>
</dbReference>
<dbReference type="Proteomes" id="UP000189703">
    <property type="component" value="Unplaced"/>
</dbReference>
<feature type="compositionally biased region" description="Low complexity" evidence="5">
    <location>
        <begin position="257"/>
        <end position="272"/>
    </location>
</feature>
<dbReference type="PANTHER" id="PTHR31413:SF31">
    <property type="entry name" value="NINJA-FAMILY PROTEIN AFP3"/>
    <property type="match status" value="1"/>
</dbReference>
<dbReference type="InterPro" id="IPR032310">
    <property type="entry name" value="NLS_NINJA_AFP-like"/>
</dbReference>
<dbReference type="FunCoup" id="A0A1U8A7W9">
    <property type="interactions" value="13"/>
</dbReference>
<reference evidence="9" key="1">
    <citation type="submission" date="2025-08" db="UniProtKB">
        <authorList>
            <consortium name="RefSeq"/>
        </authorList>
    </citation>
    <scope>IDENTIFICATION</scope>
</reference>
<dbReference type="STRING" id="4432.A0A1U8A7W9"/>
<comment type="subcellular location">
    <subcellularLocation>
        <location evidence="1 4">Nucleus</location>
    </subcellularLocation>
</comment>